<dbReference type="GO" id="GO:0005886">
    <property type="term" value="C:plasma membrane"/>
    <property type="evidence" value="ECO:0007669"/>
    <property type="project" value="UniProtKB-SubCell"/>
</dbReference>
<dbReference type="SUPFAM" id="SSF103473">
    <property type="entry name" value="MFS general substrate transporter"/>
    <property type="match status" value="1"/>
</dbReference>
<accession>A0A917WXI5</accession>
<feature type="transmembrane region" description="Helical" evidence="6">
    <location>
        <begin position="355"/>
        <end position="375"/>
    </location>
</feature>
<keyword evidence="2" id="KW-0813">Transport</keyword>
<dbReference type="PANTHER" id="PTHR23519">
    <property type="entry name" value="AUTOPHAGY-RELATED PROTEIN 22"/>
    <property type="match status" value="1"/>
</dbReference>
<gene>
    <name evidence="8" type="ORF">GCM10007977_044320</name>
</gene>
<dbReference type="EMBL" id="BMPI01000021">
    <property type="protein sequence ID" value="GGM37953.1"/>
    <property type="molecule type" value="Genomic_DNA"/>
</dbReference>
<keyword evidence="3 6" id="KW-0812">Transmembrane</keyword>
<feature type="transmembrane region" description="Helical" evidence="6">
    <location>
        <begin position="107"/>
        <end position="125"/>
    </location>
</feature>
<feature type="transmembrane region" description="Helical" evidence="6">
    <location>
        <begin position="204"/>
        <end position="224"/>
    </location>
</feature>
<feature type="transmembrane region" description="Helical" evidence="6">
    <location>
        <begin position="300"/>
        <end position="319"/>
    </location>
</feature>
<evidence type="ECO:0000256" key="3">
    <source>
        <dbReference type="ARBA" id="ARBA00022692"/>
    </source>
</evidence>
<comment type="caution">
    <text evidence="8">The sequence shown here is derived from an EMBL/GenBank/DDBJ whole genome shotgun (WGS) entry which is preliminary data.</text>
</comment>
<evidence type="ECO:0000259" key="7">
    <source>
        <dbReference type="PROSITE" id="PS50850"/>
    </source>
</evidence>
<dbReference type="InterPro" id="IPR036259">
    <property type="entry name" value="MFS_trans_sf"/>
</dbReference>
<dbReference type="AlphaFoldDB" id="A0A917WXI5"/>
<dbReference type="InterPro" id="IPR020846">
    <property type="entry name" value="MFS_dom"/>
</dbReference>
<evidence type="ECO:0000313" key="9">
    <source>
        <dbReference type="Proteomes" id="UP000642070"/>
    </source>
</evidence>
<reference evidence="8" key="1">
    <citation type="journal article" date="2014" name="Int. J. Syst. Evol. Microbiol.">
        <title>Complete genome sequence of Corynebacterium casei LMG S-19264T (=DSM 44701T), isolated from a smear-ripened cheese.</title>
        <authorList>
            <consortium name="US DOE Joint Genome Institute (JGI-PGF)"/>
            <person name="Walter F."/>
            <person name="Albersmeier A."/>
            <person name="Kalinowski J."/>
            <person name="Ruckert C."/>
        </authorList>
    </citation>
    <scope>NUCLEOTIDE SEQUENCE</scope>
    <source>
        <strain evidence="8">JCM 19831</strain>
    </source>
</reference>
<feature type="domain" description="Major facilitator superfamily (MFS) profile" evidence="7">
    <location>
        <begin position="264"/>
        <end position="458"/>
    </location>
</feature>
<evidence type="ECO:0000256" key="1">
    <source>
        <dbReference type="ARBA" id="ARBA00004651"/>
    </source>
</evidence>
<dbReference type="Proteomes" id="UP000642070">
    <property type="component" value="Unassembled WGS sequence"/>
</dbReference>
<feature type="transmembrane region" description="Helical" evidence="6">
    <location>
        <begin position="75"/>
        <end position="95"/>
    </location>
</feature>
<dbReference type="Pfam" id="PF11700">
    <property type="entry name" value="ATG22"/>
    <property type="match status" value="1"/>
</dbReference>
<keyword evidence="9" id="KW-1185">Reference proteome</keyword>
<dbReference type="Gene3D" id="1.20.1250.20">
    <property type="entry name" value="MFS general substrate transporter like domains"/>
    <property type="match status" value="2"/>
</dbReference>
<evidence type="ECO:0000256" key="4">
    <source>
        <dbReference type="ARBA" id="ARBA00022989"/>
    </source>
</evidence>
<dbReference type="PANTHER" id="PTHR23519:SF1">
    <property type="entry name" value="AUTOPHAGY-RELATED PROTEIN 22"/>
    <property type="match status" value="1"/>
</dbReference>
<sequence length="458" mass="49183">MSTSTVEEEQLSTRRERVGWYFYDWANSAFSTTVVTVFLGPYLTSIAEKAAGCDGDACDDAVIRPLGIAIAPGSLFPYAVSLSVFLTVFVLPVVGAVADRSARKKELLALFAYIGAGATAAMLFLTGDRYLLGAGLFLIANISMGASVVVYNSFLPQLANEEDRDRVSSFGWAFGYLGGGLLLLVNVVAVLMKDSLGMTTGEVARYSIVSAGLWWAGFTTIPLLRLRNRPVVVDPAVGAGTGSVLTDGFRQLWHTLKSLKAFPLTLFFLVAYLVYNDGIQTVIALASQYGTQELGLSDDVLVPTILMVQFLAFAGALLLGWMARRIGAWKTLLLSLVLWTVIIVIAYFLPGGQAVPFVALGGGIGLVLGGSQALSRSLFSQLIPKGKEGEYFGLYEISDKGTSWLGPLLFGLAYDTTRSYRVAIISLLVFFVVGFFALLAVPIRRAIEQAGNTPPVKL</sequence>
<feature type="transmembrane region" description="Helical" evidence="6">
    <location>
        <begin position="422"/>
        <end position="443"/>
    </location>
</feature>
<evidence type="ECO:0000256" key="5">
    <source>
        <dbReference type="ARBA" id="ARBA00023136"/>
    </source>
</evidence>
<evidence type="ECO:0000313" key="8">
    <source>
        <dbReference type="EMBL" id="GGM37953.1"/>
    </source>
</evidence>
<evidence type="ECO:0000256" key="2">
    <source>
        <dbReference type="ARBA" id="ARBA00022448"/>
    </source>
</evidence>
<feature type="transmembrane region" description="Helical" evidence="6">
    <location>
        <begin position="331"/>
        <end position="349"/>
    </location>
</feature>
<comment type="subcellular location">
    <subcellularLocation>
        <location evidence="1">Cell membrane</location>
        <topology evidence="1">Multi-pass membrane protein</topology>
    </subcellularLocation>
</comment>
<evidence type="ECO:0000256" key="6">
    <source>
        <dbReference type="SAM" id="Phobius"/>
    </source>
</evidence>
<feature type="transmembrane region" description="Helical" evidence="6">
    <location>
        <begin position="259"/>
        <end position="275"/>
    </location>
</feature>
<protein>
    <submittedName>
        <fullName evidence="8">MFS transporter</fullName>
    </submittedName>
</protein>
<feature type="transmembrane region" description="Helical" evidence="6">
    <location>
        <begin position="20"/>
        <end position="39"/>
    </location>
</feature>
<keyword evidence="5 6" id="KW-0472">Membrane</keyword>
<feature type="transmembrane region" description="Helical" evidence="6">
    <location>
        <begin position="131"/>
        <end position="151"/>
    </location>
</feature>
<proteinExistence type="predicted"/>
<keyword evidence="4 6" id="KW-1133">Transmembrane helix</keyword>
<dbReference type="PROSITE" id="PS50850">
    <property type="entry name" value="MFS"/>
    <property type="match status" value="1"/>
</dbReference>
<organism evidence="8 9">
    <name type="scientific">Dactylosporangium sucinum</name>
    <dbReference type="NCBI Taxonomy" id="1424081"/>
    <lineage>
        <taxon>Bacteria</taxon>
        <taxon>Bacillati</taxon>
        <taxon>Actinomycetota</taxon>
        <taxon>Actinomycetes</taxon>
        <taxon>Micromonosporales</taxon>
        <taxon>Micromonosporaceae</taxon>
        <taxon>Dactylosporangium</taxon>
    </lineage>
</organism>
<feature type="transmembrane region" description="Helical" evidence="6">
    <location>
        <begin position="172"/>
        <end position="192"/>
    </location>
</feature>
<dbReference type="RefSeq" id="WP_229835724.1">
    <property type="nucleotide sequence ID" value="NZ_BMPI01000021.1"/>
</dbReference>
<dbReference type="InterPro" id="IPR050495">
    <property type="entry name" value="ATG22/LtaA_families"/>
</dbReference>
<dbReference type="GO" id="GO:0022857">
    <property type="term" value="F:transmembrane transporter activity"/>
    <property type="evidence" value="ECO:0007669"/>
    <property type="project" value="InterPro"/>
</dbReference>
<name>A0A917WXI5_9ACTN</name>
<reference evidence="8" key="2">
    <citation type="submission" date="2020-09" db="EMBL/GenBank/DDBJ databases">
        <authorList>
            <person name="Sun Q."/>
            <person name="Ohkuma M."/>
        </authorList>
    </citation>
    <scope>NUCLEOTIDE SEQUENCE</scope>
    <source>
        <strain evidence="8">JCM 19831</strain>
    </source>
</reference>
<dbReference type="InterPro" id="IPR024671">
    <property type="entry name" value="Atg22-like"/>
</dbReference>